<gene>
    <name evidence="1" type="ORF">LTR37_001208</name>
</gene>
<accession>A0ACC3NWE7</accession>
<organism evidence="1 2">
    <name type="scientific">Vermiconidia calcicola</name>
    <dbReference type="NCBI Taxonomy" id="1690605"/>
    <lineage>
        <taxon>Eukaryota</taxon>
        <taxon>Fungi</taxon>
        <taxon>Dikarya</taxon>
        <taxon>Ascomycota</taxon>
        <taxon>Pezizomycotina</taxon>
        <taxon>Dothideomycetes</taxon>
        <taxon>Dothideomycetidae</taxon>
        <taxon>Mycosphaerellales</taxon>
        <taxon>Extremaceae</taxon>
        <taxon>Vermiconidia</taxon>
    </lineage>
</organism>
<protein>
    <submittedName>
        <fullName evidence="1">Uncharacterized protein</fullName>
    </submittedName>
</protein>
<sequence>MADPKPLARNKTFQSERGIGLLRHTETLRLDNDRIHGPISSLNPTQARFELVPASKHDGGSLVSNDDRAPLTTSRREEAPTANVAFKWTSRNNRKGRHALTFHEADGDTAHFTPPPPTNGAREILKGIRRMLTECPVWDISYLVAVCFTVGSMIWVINAFFVFLPYANHASKFPGEILYGGGITAFIGSTVFMIGSILLMLEAVNENRAGCFG</sequence>
<comment type="caution">
    <text evidence="1">The sequence shown here is derived from an EMBL/GenBank/DDBJ whole genome shotgun (WGS) entry which is preliminary data.</text>
</comment>
<evidence type="ECO:0000313" key="1">
    <source>
        <dbReference type="EMBL" id="KAK3724086.1"/>
    </source>
</evidence>
<proteinExistence type="predicted"/>
<evidence type="ECO:0000313" key="2">
    <source>
        <dbReference type="Proteomes" id="UP001281147"/>
    </source>
</evidence>
<dbReference type="Proteomes" id="UP001281147">
    <property type="component" value="Unassembled WGS sequence"/>
</dbReference>
<name>A0ACC3NWE7_9PEZI</name>
<dbReference type="EMBL" id="JAUTXU010000006">
    <property type="protein sequence ID" value="KAK3724086.1"/>
    <property type="molecule type" value="Genomic_DNA"/>
</dbReference>
<reference evidence="1" key="1">
    <citation type="submission" date="2023-07" db="EMBL/GenBank/DDBJ databases">
        <title>Black Yeasts Isolated from many extreme environments.</title>
        <authorList>
            <person name="Coleine C."/>
            <person name="Stajich J.E."/>
            <person name="Selbmann L."/>
        </authorList>
    </citation>
    <scope>NUCLEOTIDE SEQUENCE</scope>
    <source>
        <strain evidence="1">CCFEE 5714</strain>
    </source>
</reference>
<keyword evidence="2" id="KW-1185">Reference proteome</keyword>